<dbReference type="AlphaFoldDB" id="A0A0L0CLX7"/>
<proteinExistence type="inferred from homology"/>
<keyword evidence="12" id="KW-1185">Reference proteome</keyword>
<dbReference type="OMA" id="LQEYCLR"/>
<dbReference type="PANTHER" id="PTHR21137">
    <property type="entry name" value="ODORANT RECEPTOR"/>
    <property type="match status" value="1"/>
</dbReference>
<organism evidence="11 12">
    <name type="scientific">Lucilia cuprina</name>
    <name type="common">Green bottle fly</name>
    <name type="synonym">Australian sheep blowfly</name>
    <dbReference type="NCBI Taxonomy" id="7375"/>
    <lineage>
        <taxon>Eukaryota</taxon>
        <taxon>Metazoa</taxon>
        <taxon>Ecdysozoa</taxon>
        <taxon>Arthropoda</taxon>
        <taxon>Hexapoda</taxon>
        <taxon>Insecta</taxon>
        <taxon>Pterygota</taxon>
        <taxon>Neoptera</taxon>
        <taxon>Endopterygota</taxon>
        <taxon>Diptera</taxon>
        <taxon>Brachycera</taxon>
        <taxon>Muscomorpha</taxon>
        <taxon>Oestroidea</taxon>
        <taxon>Calliphoridae</taxon>
        <taxon>Luciliinae</taxon>
        <taxon>Lucilia</taxon>
    </lineage>
</organism>
<keyword evidence="3 10" id="KW-0716">Sensory transduction</keyword>
<keyword evidence="4 10" id="KW-0812">Transmembrane</keyword>
<evidence type="ECO:0000256" key="2">
    <source>
        <dbReference type="ARBA" id="ARBA00022475"/>
    </source>
</evidence>
<evidence type="ECO:0000256" key="9">
    <source>
        <dbReference type="ARBA" id="ARBA00023224"/>
    </source>
</evidence>
<dbReference type="Pfam" id="PF02949">
    <property type="entry name" value="7tm_6"/>
    <property type="match status" value="1"/>
</dbReference>
<keyword evidence="9 10" id="KW-0807">Transducer</keyword>
<evidence type="ECO:0000256" key="8">
    <source>
        <dbReference type="ARBA" id="ARBA00023170"/>
    </source>
</evidence>
<evidence type="ECO:0000313" key="11">
    <source>
        <dbReference type="EMBL" id="KNC32434.1"/>
    </source>
</evidence>
<keyword evidence="7 10" id="KW-0472">Membrane</keyword>
<feature type="transmembrane region" description="Helical" evidence="10">
    <location>
        <begin position="143"/>
        <end position="173"/>
    </location>
</feature>
<keyword evidence="6 10" id="KW-1133">Transmembrane helix</keyword>
<dbReference type="InterPro" id="IPR004117">
    <property type="entry name" value="7tm6_olfct_rcpt"/>
</dbReference>
<sequence>MIELFGRQRQCLRIMGHQFVRDKSVLLGKWRNIVYFGVLMLVMSAQWPMINYAIYYIDNLQLATASLMKDSAAKIILESANSTAIMVVKLYWISVCSTGTYFMMSPVLKIIWSKIRKTNAAWELPMPMRFAFDFETFPGYEFAYIYTGLVTLSVVMYAVATDGLFVSFAINLVSHLKILQKSIENNTFLKSDEELHKDLKSYIEYHNLILSLYNELRDIYSPIVFGQFLMTSLQVCVIVYQMVTHMDTILVLIINCTFLTSILLQLFIYCYGGEILKLESLMVGISVQLSNWYNLKPAHRRMLVLLMLRSQREAIIKAGFYEASLANFMAILKAAVSYITLIQSIE</sequence>
<evidence type="ECO:0000256" key="10">
    <source>
        <dbReference type="RuleBase" id="RU351113"/>
    </source>
</evidence>
<dbReference type="EMBL" id="JRES01000310">
    <property type="protein sequence ID" value="KNC32434.1"/>
    <property type="molecule type" value="Genomic_DNA"/>
</dbReference>
<reference evidence="11 12" key="1">
    <citation type="journal article" date="2015" name="Nat. Commun.">
        <title>Lucilia cuprina genome unlocks parasitic fly biology to underpin future interventions.</title>
        <authorList>
            <person name="Anstead C.A."/>
            <person name="Korhonen P.K."/>
            <person name="Young N.D."/>
            <person name="Hall R.S."/>
            <person name="Jex A.R."/>
            <person name="Murali S.C."/>
            <person name="Hughes D.S."/>
            <person name="Lee S.F."/>
            <person name="Perry T."/>
            <person name="Stroehlein A.J."/>
            <person name="Ansell B.R."/>
            <person name="Breugelmans B."/>
            <person name="Hofmann A."/>
            <person name="Qu J."/>
            <person name="Dugan S."/>
            <person name="Lee S.L."/>
            <person name="Chao H."/>
            <person name="Dinh H."/>
            <person name="Han Y."/>
            <person name="Doddapaneni H.V."/>
            <person name="Worley K.C."/>
            <person name="Muzny D.M."/>
            <person name="Ioannidis P."/>
            <person name="Waterhouse R.M."/>
            <person name="Zdobnov E.M."/>
            <person name="James P.J."/>
            <person name="Bagnall N.H."/>
            <person name="Kotze A.C."/>
            <person name="Gibbs R.A."/>
            <person name="Richards S."/>
            <person name="Batterham P."/>
            <person name="Gasser R.B."/>
        </authorList>
    </citation>
    <scope>NUCLEOTIDE SEQUENCE [LARGE SCALE GENOMIC DNA]</scope>
    <source>
        <strain evidence="11 12">LS</strain>
        <tissue evidence="11">Full body</tissue>
    </source>
</reference>
<comment type="caution">
    <text evidence="11">The sequence shown here is derived from an EMBL/GenBank/DDBJ whole genome shotgun (WGS) entry which is preliminary data.</text>
</comment>
<accession>A0A0L0CLX7</accession>
<comment type="similarity">
    <text evidence="10">Belongs to the insect chemoreceptor superfamily. Heteromeric odorant receptor channel (TC 1.A.69) family.</text>
</comment>
<name>A0A0L0CLX7_LUCCU</name>
<evidence type="ECO:0000256" key="4">
    <source>
        <dbReference type="ARBA" id="ARBA00022692"/>
    </source>
</evidence>
<evidence type="ECO:0000256" key="5">
    <source>
        <dbReference type="ARBA" id="ARBA00022725"/>
    </source>
</evidence>
<dbReference type="GO" id="GO:0005549">
    <property type="term" value="F:odorant binding"/>
    <property type="evidence" value="ECO:0007669"/>
    <property type="project" value="InterPro"/>
</dbReference>
<dbReference type="OrthoDB" id="6617147at2759"/>
<dbReference type="PANTHER" id="PTHR21137:SF43">
    <property type="entry name" value="ODORANT RECEPTOR 47A-RELATED"/>
    <property type="match status" value="1"/>
</dbReference>
<feature type="transmembrane region" description="Helical" evidence="10">
    <location>
        <begin position="249"/>
        <end position="272"/>
    </location>
</feature>
<feature type="transmembrane region" description="Helical" evidence="10">
    <location>
        <begin position="219"/>
        <end position="243"/>
    </location>
</feature>
<keyword evidence="2" id="KW-1003">Cell membrane</keyword>
<dbReference type="GO" id="GO:0005886">
    <property type="term" value="C:plasma membrane"/>
    <property type="evidence" value="ECO:0007669"/>
    <property type="project" value="UniProtKB-SubCell"/>
</dbReference>
<dbReference type="Proteomes" id="UP000037069">
    <property type="component" value="Unassembled WGS sequence"/>
</dbReference>
<evidence type="ECO:0000256" key="6">
    <source>
        <dbReference type="ARBA" id="ARBA00022989"/>
    </source>
</evidence>
<comment type="caution">
    <text evidence="10">Lacks conserved residue(s) required for the propagation of feature annotation.</text>
</comment>
<evidence type="ECO:0000313" key="12">
    <source>
        <dbReference type="Proteomes" id="UP000037069"/>
    </source>
</evidence>
<evidence type="ECO:0000256" key="7">
    <source>
        <dbReference type="ARBA" id="ARBA00023136"/>
    </source>
</evidence>
<comment type="subcellular location">
    <subcellularLocation>
        <location evidence="1 10">Cell membrane</location>
        <topology evidence="1 10">Multi-pass membrane protein</topology>
    </subcellularLocation>
</comment>
<dbReference type="GO" id="GO:0007165">
    <property type="term" value="P:signal transduction"/>
    <property type="evidence" value="ECO:0007669"/>
    <property type="project" value="UniProtKB-KW"/>
</dbReference>
<protein>
    <recommendedName>
        <fullName evidence="10">Odorant receptor</fullName>
    </recommendedName>
</protein>
<keyword evidence="8 10" id="KW-0675">Receptor</keyword>
<gene>
    <name evidence="11" type="ORF">FF38_04962</name>
</gene>
<evidence type="ECO:0000256" key="3">
    <source>
        <dbReference type="ARBA" id="ARBA00022606"/>
    </source>
</evidence>
<keyword evidence="5 10" id="KW-0552">Olfaction</keyword>
<evidence type="ECO:0000256" key="1">
    <source>
        <dbReference type="ARBA" id="ARBA00004651"/>
    </source>
</evidence>
<feature type="transmembrane region" description="Helical" evidence="10">
    <location>
        <begin position="33"/>
        <end position="54"/>
    </location>
</feature>
<dbReference type="GO" id="GO:0004984">
    <property type="term" value="F:olfactory receptor activity"/>
    <property type="evidence" value="ECO:0007669"/>
    <property type="project" value="InterPro"/>
</dbReference>